<dbReference type="Proteomes" id="UP000323597">
    <property type="component" value="Chromosome D10"/>
</dbReference>
<keyword evidence="1" id="KW-0472">Membrane</keyword>
<proteinExistence type="predicted"/>
<keyword evidence="1" id="KW-0812">Transmembrane</keyword>
<sequence>MVSNLKENESEVWNQGFFMSPIGAATIYFLMHLVGLQFMVI</sequence>
<keyword evidence="1" id="KW-1133">Transmembrane helix</keyword>
<evidence type="ECO:0000313" key="2">
    <source>
        <dbReference type="EMBL" id="TYI61584.1"/>
    </source>
</evidence>
<dbReference type="AlphaFoldDB" id="A0A5D2TBA2"/>
<keyword evidence="3" id="KW-1185">Reference proteome</keyword>
<feature type="transmembrane region" description="Helical" evidence="1">
    <location>
        <begin position="20"/>
        <end position="40"/>
    </location>
</feature>
<gene>
    <name evidence="2" type="ORF">E1A91_D10G182700v1</name>
</gene>
<name>A0A5D2TBA2_GOSMU</name>
<evidence type="ECO:0000313" key="3">
    <source>
        <dbReference type="Proteomes" id="UP000323597"/>
    </source>
</evidence>
<dbReference type="EMBL" id="CM017658">
    <property type="protein sequence ID" value="TYI61584.1"/>
    <property type="molecule type" value="Genomic_DNA"/>
</dbReference>
<evidence type="ECO:0000256" key="1">
    <source>
        <dbReference type="SAM" id="Phobius"/>
    </source>
</evidence>
<organism evidence="2 3">
    <name type="scientific">Gossypium mustelinum</name>
    <name type="common">Cotton</name>
    <name type="synonym">Gossypium caicoense</name>
    <dbReference type="NCBI Taxonomy" id="34275"/>
    <lineage>
        <taxon>Eukaryota</taxon>
        <taxon>Viridiplantae</taxon>
        <taxon>Streptophyta</taxon>
        <taxon>Embryophyta</taxon>
        <taxon>Tracheophyta</taxon>
        <taxon>Spermatophyta</taxon>
        <taxon>Magnoliopsida</taxon>
        <taxon>eudicotyledons</taxon>
        <taxon>Gunneridae</taxon>
        <taxon>Pentapetalae</taxon>
        <taxon>rosids</taxon>
        <taxon>malvids</taxon>
        <taxon>Malvales</taxon>
        <taxon>Malvaceae</taxon>
        <taxon>Malvoideae</taxon>
        <taxon>Gossypium</taxon>
    </lineage>
</organism>
<reference evidence="2 3" key="1">
    <citation type="submission" date="2019-07" db="EMBL/GenBank/DDBJ databases">
        <title>WGS assembly of Gossypium mustelinum.</title>
        <authorList>
            <person name="Chen Z.J."/>
            <person name="Sreedasyam A."/>
            <person name="Ando A."/>
            <person name="Song Q."/>
            <person name="De L."/>
            <person name="Hulse-Kemp A."/>
            <person name="Ding M."/>
            <person name="Ye W."/>
            <person name="Kirkbride R."/>
            <person name="Jenkins J."/>
            <person name="Plott C."/>
            <person name="Lovell J."/>
            <person name="Lin Y.-M."/>
            <person name="Vaughn R."/>
            <person name="Liu B."/>
            <person name="Li W."/>
            <person name="Simpson S."/>
            <person name="Scheffler B."/>
            <person name="Saski C."/>
            <person name="Grover C."/>
            <person name="Hu G."/>
            <person name="Conover J."/>
            <person name="Carlson J."/>
            <person name="Shu S."/>
            <person name="Boston L."/>
            <person name="Williams M."/>
            <person name="Peterson D."/>
            <person name="Mcgee K."/>
            <person name="Jones D."/>
            <person name="Wendel J."/>
            <person name="Stelly D."/>
            <person name="Grimwood J."/>
            <person name="Schmutz J."/>
        </authorList>
    </citation>
    <scope>NUCLEOTIDE SEQUENCE [LARGE SCALE GENOMIC DNA]</scope>
    <source>
        <strain evidence="2">1408120.09</strain>
    </source>
</reference>
<protein>
    <submittedName>
        <fullName evidence="2">Uncharacterized protein</fullName>
    </submittedName>
</protein>
<accession>A0A5D2TBA2</accession>